<dbReference type="CDD" id="cd02440">
    <property type="entry name" value="AdoMet_MTases"/>
    <property type="match status" value="1"/>
</dbReference>
<protein>
    <submittedName>
        <fullName evidence="5">O-methyltransferase</fullName>
    </submittedName>
</protein>
<dbReference type="OrthoDB" id="582216at2"/>
<evidence type="ECO:0000313" key="5">
    <source>
        <dbReference type="EMBL" id="TCO56077.1"/>
    </source>
</evidence>
<dbReference type="Pfam" id="PF00891">
    <property type="entry name" value="Methyltransf_2"/>
    <property type="match status" value="1"/>
</dbReference>
<reference evidence="5 6" key="1">
    <citation type="submission" date="2019-03" db="EMBL/GenBank/DDBJ databases">
        <title>Genomic Encyclopedia of Type Strains, Phase IV (KMG-IV): sequencing the most valuable type-strain genomes for metagenomic binning, comparative biology and taxonomic classification.</title>
        <authorList>
            <person name="Goeker M."/>
        </authorList>
    </citation>
    <scope>NUCLEOTIDE SEQUENCE [LARGE SCALE GENOMIC DNA]</scope>
    <source>
        <strain evidence="5 6">DSM 45934</strain>
    </source>
</reference>
<dbReference type="InterPro" id="IPR036388">
    <property type="entry name" value="WH-like_DNA-bd_sf"/>
</dbReference>
<keyword evidence="6" id="KW-1185">Reference proteome</keyword>
<name>A0A4R2JCC1_9PSEU</name>
<keyword evidence="1 5" id="KW-0489">Methyltransferase</keyword>
<dbReference type="InterPro" id="IPR029063">
    <property type="entry name" value="SAM-dependent_MTases_sf"/>
</dbReference>
<dbReference type="SUPFAM" id="SSF53335">
    <property type="entry name" value="S-adenosyl-L-methionine-dependent methyltransferases"/>
    <property type="match status" value="1"/>
</dbReference>
<evidence type="ECO:0000256" key="2">
    <source>
        <dbReference type="ARBA" id="ARBA00022679"/>
    </source>
</evidence>
<dbReference type="GO" id="GO:0008171">
    <property type="term" value="F:O-methyltransferase activity"/>
    <property type="evidence" value="ECO:0007669"/>
    <property type="project" value="InterPro"/>
</dbReference>
<dbReference type="PROSITE" id="PS51683">
    <property type="entry name" value="SAM_OMT_II"/>
    <property type="match status" value="1"/>
</dbReference>
<dbReference type="Gene3D" id="1.20.58.1390">
    <property type="match status" value="1"/>
</dbReference>
<gene>
    <name evidence="5" type="ORF">EV192_107502</name>
</gene>
<feature type="domain" description="O-methyltransferase C-terminal" evidence="4">
    <location>
        <begin position="131"/>
        <end position="322"/>
    </location>
</feature>
<proteinExistence type="predicted"/>
<organism evidence="5 6">
    <name type="scientific">Actinocrispum wychmicini</name>
    <dbReference type="NCBI Taxonomy" id="1213861"/>
    <lineage>
        <taxon>Bacteria</taxon>
        <taxon>Bacillati</taxon>
        <taxon>Actinomycetota</taxon>
        <taxon>Actinomycetes</taxon>
        <taxon>Pseudonocardiales</taxon>
        <taxon>Pseudonocardiaceae</taxon>
        <taxon>Actinocrispum</taxon>
    </lineage>
</organism>
<dbReference type="Proteomes" id="UP000295680">
    <property type="component" value="Unassembled WGS sequence"/>
</dbReference>
<keyword evidence="2 5" id="KW-0808">Transferase</keyword>
<dbReference type="EMBL" id="SLWS01000007">
    <property type="protein sequence ID" value="TCO56077.1"/>
    <property type="molecule type" value="Genomic_DNA"/>
</dbReference>
<sequence>MAAGRGVTEDELYRIMYGAIAFEMLHAGWAVGVFDHLGRHPGATTAQVAEALGLQRYPCDVLVTGLRGLELVLGDDSGLSNSPLVEQCFVQGEDGRHLPFVHDIVNPGISDFIGAVRAGANVGLRHFPGDGTSLYDRLEHDPDKLKVLHDHLRATSDATLADLVRTGVLADSRHLLDIGGGTGTNAIALAKHYPDLRITLLDLDNVVAEAADNIARHGLADRVDVHACDVFADPLPTGADTALLAHMLPIWSPEADRKLLRNVCSALPDNGKVLLFDPLQNDQRDGPDYAILFPAYYLAIASGHGTFYSWSTYEEWMREAGFTRFQRFPGLAVAHGLHAGWKQ</sequence>
<dbReference type="InterPro" id="IPR036390">
    <property type="entry name" value="WH_DNA-bd_sf"/>
</dbReference>
<evidence type="ECO:0000313" key="6">
    <source>
        <dbReference type="Proteomes" id="UP000295680"/>
    </source>
</evidence>
<comment type="caution">
    <text evidence="5">The sequence shown here is derived from an EMBL/GenBank/DDBJ whole genome shotgun (WGS) entry which is preliminary data.</text>
</comment>
<evidence type="ECO:0000256" key="3">
    <source>
        <dbReference type="ARBA" id="ARBA00022691"/>
    </source>
</evidence>
<dbReference type="AlphaFoldDB" id="A0A4R2JCC1"/>
<evidence type="ECO:0000256" key="1">
    <source>
        <dbReference type="ARBA" id="ARBA00022603"/>
    </source>
</evidence>
<dbReference type="RefSeq" id="WP_132122379.1">
    <property type="nucleotide sequence ID" value="NZ_SLWS01000007.1"/>
</dbReference>
<evidence type="ECO:0000259" key="4">
    <source>
        <dbReference type="Pfam" id="PF00891"/>
    </source>
</evidence>
<accession>A0A4R2JCC1</accession>
<dbReference type="InterPro" id="IPR001077">
    <property type="entry name" value="COMT_C"/>
</dbReference>
<dbReference type="SUPFAM" id="SSF46785">
    <property type="entry name" value="Winged helix' DNA-binding domain"/>
    <property type="match status" value="1"/>
</dbReference>
<dbReference type="InterPro" id="IPR016461">
    <property type="entry name" value="COMT-like"/>
</dbReference>
<keyword evidence="3" id="KW-0949">S-adenosyl-L-methionine</keyword>
<dbReference type="GO" id="GO:0032259">
    <property type="term" value="P:methylation"/>
    <property type="evidence" value="ECO:0007669"/>
    <property type="project" value="UniProtKB-KW"/>
</dbReference>
<dbReference type="Gene3D" id="1.10.10.10">
    <property type="entry name" value="Winged helix-like DNA-binding domain superfamily/Winged helix DNA-binding domain"/>
    <property type="match status" value="1"/>
</dbReference>
<dbReference type="PANTHER" id="PTHR43712">
    <property type="entry name" value="PUTATIVE (AFU_ORTHOLOGUE AFUA_4G14580)-RELATED"/>
    <property type="match status" value="1"/>
</dbReference>
<dbReference type="PANTHER" id="PTHR43712:SF2">
    <property type="entry name" value="O-METHYLTRANSFERASE CICE"/>
    <property type="match status" value="1"/>
</dbReference>
<dbReference type="Gene3D" id="3.40.50.150">
    <property type="entry name" value="Vaccinia Virus protein VP39"/>
    <property type="match status" value="1"/>
</dbReference>